<evidence type="ECO:0000256" key="5">
    <source>
        <dbReference type="ARBA" id="ARBA00023242"/>
    </source>
</evidence>
<dbReference type="PANTHER" id="PTHR46266">
    <property type="entry name" value="TRANSCRIPTION FACTOR TT8"/>
    <property type="match status" value="1"/>
</dbReference>
<keyword evidence="9" id="KW-1185">Reference proteome</keyword>
<evidence type="ECO:0000313" key="9">
    <source>
        <dbReference type="Proteomes" id="UP001163823"/>
    </source>
</evidence>
<dbReference type="KEGG" id="qsa:O6P43_017626"/>
<dbReference type="InterPro" id="IPR054502">
    <property type="entry name" value="bHLH-TF_ACT-like_plant"/>
</dbReference>
<comment type="caution">
    <text evidence="8">The sequence shown here is derived from an EMBL/GenBank/DDBJ whole genome shotgun (WGS) entry which is preliminary data.</text>
</comment>
<sequence length="613" mass="69380">MATGSQKHLRTQLAVAVRSIQWSYAIFWSPSTTKQGVLEWGDGYYNGDIKTRKMVQAMEHKSDKIGLQRSDQLRELYKFLQEGETDPRAKRPCAALSPEDLTDAEWYYLVCMSFIFNQNQSLPGRALASGETIWLCNAQYADSKVFSRSLLAKSASIQTVVCFPYLGGVVEIGTTELVSEDPNLLQHIKACLLDCSKPLCSDKSSSTLHEVDDDKDPTCIMVDYERVDTLALENLCSSTEETRCDLDPAKELHANINEESNMDSPDEFSDGCEHRCQTEDSFMLGGVNGRTSQVHLMDDALSNGNQDSMNSSDCISEDLVKQNKAYENMSHKNLIDIQDCNHSKLISLGLEADDDLHFKRTLSAILRNSSRLIEDPIHNHDSNCKSSFLRWKEGGVSERHRPLLLQNMLKQILFTVPLMQNTRQEAESCVVHESMVPSITKKDKTSILGVTSKYLKELEARVEELESCMDSADFGTRSRRKYLDMVEQISDNYENKMKHNGKKQWIKKRKACDIDELDPELNRTVPNVLPSALKVNMKEQEVLIEMKCPYREYILMDIIDAINNLHLDAHTGQLSTYDGILTLTLKSKFRGAATAPVEMIKETLWKVSGKCLH</sequence>
<gene>
    <name evidence="8" type="ORF">O6P43_017626</name>
</gene>
<accession>A0AAD7LQK8</accession>
<proteinExistence type="predicted"/>
<dbReference type="Pfam" id="PF22754">
    <property type="entry name" value="bHLH-TF_ACT-like_plant"/>
    <property type="match status" value="1"/>
</dbReference>
<evidence type="ECO:0000259" key="7">
    <source>
        <dbReference type="Pfam" id="PF22754"/>
    </source>
</evidence>
<dbReference type="GO" id="GO:0005634">
    <property type="term" value="C:nucleus"/>
    <property type="evidence" value="ECO:0007669"/>
    <property type="project" value="UniProtKB-SubCell"/>
</dbReference>
<name>A0AAD7LQK8_QUISA</name>
<evidence type="ECO:0000259" key="6">
    <source>
        <dbReference type="Pfam" id="PF14215"/>
    </source>
</evidence>
<keyword evidence="2" id="KW-0805">Transcription regulation</keyword>
<dbReference type="PANTHER" id="PTHR46266:SF1">
    <property type="entry name" value="TRANSCRIPTION FACTOR MYC1"/>
    <property type="match status" value="1"/>
</dbReference>
<protein>
    <submittedName>
        <fullName evidence="8">Basic helix-loop-helix transcription factor</fullName>
    </submittedName>
</protein>
<dbReference type="InterPro" id="IPR025610">
    <property type="entry name" value="MYC/MYB_N"/>
</dbReference>
<organism evidence="8 9">
    <name type="scientific">Quillaja saponaria</name>
    <name type="common">Soap bark tree</name>
    <dbReference type="NCBI Taxonomy" id="32244"/>
    <lineage>
        <taxon>Eukaryota</taxon>
        <taxon>Viridiplantae</taxon>
        <taxon>Streptophyta</taxon>
        <taxon>Embryophyta</taxon>
        <taxon>Tracheophyta</taxon>
        <taxon>Spermatophyta</taxon>
        <taxon>Magnoliopsida</taxon>
        <taxon>eudicotyledons</taxon>
        <taxon>Gunneridae</taxon>
        <taxon>Pentapetalae</taxon>
        <taxon>rosids</taxon>
        <taxon>fabids</taxon>
        <taxon>Fabales</taxon>
        <taxon>Quillajaceae</taxon>
        <taxon>Quillaja</taxon>
    </lineage>
</organism>
<dbReference type="AlphaFoldDB" id="A0AAD7LQK8"/>
<reference evidence="8" key="1">
    <citation type="journal article" date="2023" name="Science">
        <title>Elucidation of the pathway for biosynthesis of saponin adjuvants from the soapbark tree.</title>
        <authorList>
            <person name="Reed J."/>
            <person name="Orme A."/>
            <person name="El-Demerdash A."/>
            <person name="Owen C."/>
            <person name="Martin L.B.B."/>
            <person name="Misra R.C."/>
            <person name="Kikuchi S."/>
            <person name="Rejzek M."/>
            <person name="Martin A.C."/>
            <person name="Harkess A."/>
            <person name="Leebens-Mack J."/>
            <person name="Louveau T."/>
            <person name="Stephenson M.J."/>
            <person name="Osbourn A."/>
        </authorList>
    </citation>
    <scope>NUCLEOTIDE SEQUENCE</scope>
    <source>
        <strain evidence="8">S10</strain>
    </source>
</reference>
<keyword evidence="4" id="KW-0804">Transcription</keyword>
<dbReference type="Pfam" id="PF14215">
    <property type="entry name" value="bHLH-MYC_N"/>
    <property type="match status" value="1"/>
</dbReference>
<keyword evidence="3" id="KW-0010">Activator</keyword>
<evidence type="ECO:0000256" key="1">
    <source>
        <dbReference type="ARBA" id="ARBA00004123"/>
    </source>
</evidence>
<evidence type="ECO:0000256" key="2">
    <source>
        <dbReference type="ARBA" id="ARBA00023015"/>
    </source>
</evidence>
<evidence type="ECO:0000256" key="4">
    <source>
        <dbReference type="ARBA" id="ARBA00023163"/>
    </source>
</evidence>
<feature type="domain" description="Transcription factor MYC/MYB N-terminal" evidence="6">
    <location>
        <begin position="9"/>
        <end position="191"/>
    </location>
</feature>
<evidence type="ECO:0000313" key="8">
    <source>
        <dbReference type="EMBL" id="KAJ7962393.1"/>
    </source>
</evidence>
<dbReference type="GO" id="GO:0080090">
    <property type="term" value="P:regulation of primary metabolic process"/>
    <property type="evidence" value="ECO:0007669"/>
    <property type="project" value="UniProtKB-ARBA"/>
</dbReference>
<feature type="domain" description="Plant bHLH transcription factor ACT-like" evidence="7">
    <location>
        <begin position="533"/>
        <end position="607"/>
    </location>
</feature>
<comment type="subcellular location">
    <subcellularLocation>
        <location evidence="1">Nucleus</location>
    </subcellularLocation>
</comment>
<keyword evidence="5" id="KW-0539">Nucleus</keyword>
<dbReference type="EMBL" id="JARAOO010000007">
    <property type="protein sequence ID" value="KAJ7962393.1"/>
    <property type="molecule type" value="Genomic_DNA"/>
</dbReference>
<evidence type="ECO:0000256" key="3">
    <source>
        <dbReference type="ARBA" id="ARBA00023159"/>
    </source>
</evidence>
<dbReference type="Proteomes" id="UP001163823">
    <property type="component" value="Chromosome 7"/>
</dbReference>